<keyword evidence="3" id="KW-0812">Transmembrane</keyword>
<dbReference type="CDD" id="cd00055">
    <property type="entry name" value="EGF_Lam"/>
    <property type="match status" value="1"/>
</dbReference>
<comment type="caution">
    <text evidence="1">Lacks conserved residue(s) required for the propagation of feature annotation.</text>
</comment>
<dbReference type="Gene3D" id="3.10.100.10">
    <property type="entry name" value="Mannose-Binding Protein A, subunit A"/>
    <property type="match status" value="1"/>
</dbReference>
<feature type="disulfide bond" evidence="1">
    <location>
        <begin position="1173"/>
        <end position="1183"/>
    </location>
</feature>
<accession>F0ZVW1</accession>
<organism evidence="6 7">
    <name type="scientific">Dictyostelium purpureum</name>
    <name type="common">Slime mold</name>
    <dbReference type="NCBI Taxonomy" id="5786"/>
    <lineage>
        <taxon>Eukaryota</taxon>
        <taxon>Amoebozoa</taxon>
        <taxon>Evosea</taxon>
        <taxon>Eumycetozoa</taxon>
        <taxon>Dictyostelia</taxon>
        <taxon>Dictyosteliales</taxon>
        <taxon>Dictyosteliaceae</taxon>
        <taxon>Dictyostelium</taxon>
    </lineage>
</organism>
<evidence type="ECO:0000259" key="5">
    <source>
        <dbReference type="PROSITE" id="PS50026"/>
    </source>
</evidence>
<keyword evidence="1" id="KW-0245">EGF-like domain</keyword>
<dbReference type="PANTHER" id="PTHR31378:SF32">
    <property type="entry name" value="EGF-LIKE DOMAIN-CONTAINING PROTEIN-RELATED"/>
    <property type="match status" value="1"/>
</dbReference>
<dbReference type="EMBL" id="GL871222">
    <property type="protein sequence ID" value="EGC31914.1"/>
    <property type="molecule type" value="Genomic_DNA"/>
</dbReference>
<dbReference type="PROSITE" id="PS50026">
    <property type="entry name" value="EGF_3"/>
    <property type="match status" value="1"/>
</dbReference>
<dbReference type="InterPro" id="IPR054484">
    <property type="entry name" value="ComC_SSD"/>
</dbReference>
<protein>
    <recommendedName>
        <fullName evidence="5">EGF-like domain-containing protein</fullName>
    </recommendedName>
</protein>
<dbReference type="PANTHER" id="PTHR31378">
    <property type="entry name" value="EGF-LIKE DOMAIN-CONTAINING PROTEIN-RELATED-RELATED"/>
    <property type="match status" value="1"/>
</dbReference>
<keyword evidence="7" id="KW-1185">Reference proteome</keyword>
<sequence length="1499" mass="164236">MNYHFVFLFLVSFIFCINSQKAIPLNYYKNDLNGHYYQVVNQTLNPILATEYCSKQTYNNKKGYIATFTSEEEWNWAWSNGINMPGSWISGSDVPKTGVWHWSIGAPEELQPWYNLYFDKCYTFCLFGSVEPNLIEGEHWIHTSGSLTFPYLNNNGINAVINNVVCEYGGLEEPFVPSSPTSGSTIIVSNLGGYDIPTLSITFTGRDGTTSNFQAINIEQINSTHAYATIGTGQGKYYVMVSDGKGKKLEQNQLWHYELPYVGGVFPAFNKGGIATITGANFGIDASKISLTLGYASPVACENVKIIQENEAFTCTLAADLTDKFLPITILVSGSKFVSYKAAVYYPSNNLYYSGFVSSSTFITSMNNYSSSLRIDGQIGTIGVFDSKELFDFMNKVLPVPSTNTPWLLWQNARYDPATKGWFYLAGPKKDLPLTLYYTNVVGDQNTWSANSRFIINMNDLSIQAFSGSASTFTQFGGYAPTFPEVITHMVSPAGGKVDLKIDNYGTVFSTIKVLYRGLELPFERDYINGELDVIVPAGFGGPDEINVIVDNLQTPAKTQFIEYSGPEITNINRVPTTGGKVTIDGKYFSNTLDNTILNFGGVACSNLAYSEQYSQLTCDLVPGSGSLTVSLTIAAKSTAYNYQYQNPTVSSANNIPNVGSLVTVTGTNFGSNKDDISISIGSYTCSNVVIVTDHQKITCSAPVGTPGTYGLVVTVKGLPSTAFSVYYFASGLSTVQNGVDLDINGQDLPNASELAIKIGQVDISSNCVGSGSKLVCTNLPLQLTSGSLAITKGSDIYPPISVVLNPYITSISNDLLDTLEDSVITINGRYFETTTNQIQNTIQILNENGIAFASNKVNRVSSEVIALTINGGYGKDHELLVQVDTRKSNTLGYSFYPPELSTVEQIGAKIIVTGNNFTTDSEVTTLTFNSEKQELVSIKTNEIIFNLDGLSKNGQVYVEVGNQKSNTLQLDIRPSLSSVSPNIIPMNGPTVITIVGNYLNSKDANGQDISIEFFYQLTTEEDSPKEKLDNCQEISVDEESKLYTFTCDMVSGYGYYSISASSTSPDQTLETNTISNLSYESPIVGLSTSLYQNEGGNVTIGASNFNIKYTQVFIGGKECTNPIEVENKSKIQCYFSADVEISNKDDSLTIEVISAKLSGSNNGFVYSLLYDCLNNCSSNGDCDKKTGNCICHQGFIGKDCSNIQPNSSSSSMDSSSSENNLPPPFVDEDGTTIFPGTKINFTVSISHLRELDIENNHVKALKLSTIKWVERNSTGNHYYYKGTFENDPAIFELDIRYFETEQVIEFGGEKLTMPENSIKYQVSVSQWSFATKFNTLQTIYHSKTNKVSVFNCEEIVSTTEVGTNQFQINTGNGYLSAKFSSRMIIDDSKYSKTEISTLDQADPLYNDFTNVTSSKSNEYHVLTSMNSPFFQSKVILDPSFSSFFRIEEKTECGSSSKWKLAVIISLSVAGGTSVAVASFFVYKSKVMKKKALDSISMS</sequence>
<dbReference type="InterPro" id="IPR014756">
    <property type="entry name" value="Ig_E-set"/>
</dbReference>
<evidence type="ECO:0000256" key="2">
    <source>
        <dbReference type="SAM" id="MobiDB-lite"/>
    </source>
</evidence>
<dbReference type="KEGG" id="dpp:DICPUDRAFT_99067"/>
<feature type="domain" description="EGF-like" evidence="5">
    <location>
        <begin position="1169"/>
        <end position="1202"/>
    </location>
</feature>
<dbReference type="STRING" id="5786.F0ZVW1"/>
<feature type="chain" id="PRO_5003262849" description="EGF-like domain-containing protein" evidence="4">
    <location>
        <begin position="23"/>
        <end position="1499"/>
    </location>
</feature>
<dbReference type="Gene3D" id="2.10.25.10">
    <property type="entry name" value="Laminin"/>
    <property type="match status" value="1"/>
</dbReference>
<evidence type="ECO:0000256" key="4">
    <source>
        <dbReference type="SAM" id="SignalP"/>
    </source>
</evidence>
<dbReference type="InterPro" id="IPR016186">
    <property type="entry name" value="C-type_lectin-like/link_sf"/>
</dbReference>
<dbReference type="InterPro" id="IPR000742">
    <property type="entry name" value="EGF"/>
</dbReference>
<dbReference type="GeneID" id="10507740"/>
<dbReference type="OrthoDB" id="20492at2759"/>
<dbReference type="eggNOG" id="KOG1225">
    <property type="taxonomic scope" value="Eukaryota"/>
</dbReference>
<dbReference type="InterPro" id="IPR016187">
    <property type="entry name" value="CTDL_fold"/>
</dbReference>
<dbReference type="InterPro" id="IPR013783">
    <property type="entry name" value="Ig-like_fold"/>
</dbReference>
<keyword evidence="3" id="KW-1133">Transmembrane helix</keyword>
<reference evidence="7" key="1">
    <citation type="journal article" date="2011" name="Genome Biol.">
        <title>Comparative genomics of the social amoebae Dictyostelium discoideum and Dictyostelium purpureum.</title>
        <authorList>
            <consortium name="US DOE Joint Genome Institute (JGI-PGF)"/>
            <person name="Sucgang R."/>
            <person name="Kuo A."/>
            <person name="Tian X."/>
            <person name="Salerno W."/>
            <person name="Parikh A."/>
            <person name="Feasley C.L."/>
            <person name="Dalin E."/>
            <person name="Tu H."/>
            <person name="Huang E."/>
            <person name="Barry K."/>
            <person name="Lindquist E."/>
            <person name="Shapiro H."/>
            <person name="Bruce D."/>
            <person name="Schmutz J."/>
            <person name="Salamov A."/>
            <person name="Fey P."/>
            <person name="Gaudet P."/>
            <person name="Anjard C."/>
            <person name="Babu M.M."/>
            <person name="Basu S."/>
            <person name="Bushmanova Y."/>
            <person name="van der Wel H."/>
            <person name="Katoh-Kurasawa M."/>
            <person name="Dinh C."/>
            <person name="Coutinho P.M."/>
            <person name="Saito T."/>
            <person name="Elias M."/>
            <person name="Schaap P."/>
            <person name="Kay R.R."/>
            <person name="Henrissat B."/>
            <person name="Eichinger L."/>
            <person name="Rivero F."/>
            <person name="Putnam N.H."/>
            <person name="West C.M."/>
            <person name="Loomis W.F."/>
            <person name="Chisholm R.L."/>
            <person name="Shaulsky G."/>
            <person name="Strassmann J.E."/>
            <person name="Queller D.C."/>
            <person name="Kuspa A."/>
            <person name="Grigoriev I.V."/>
        </authorList>
    </citation>
    <scope>NUCLEOTIDE SEQUENCE [LARGE SCALE GENOMIC DNA]</scope>
    <source>
        <strain evidence="7">QSDP1</strain>
    </source>
</reference>
<name>F0ZVW1_DICPU</name>
<evidence type="ECO:0000313" key="7">
    <source>
        <dbReference type="Proteomes" id="UP000001064"/>
    </source>
</evidence>
<dbReference type="PROSITE" id="PS01186">
    <property type="entry name" value="EGF_2"/>
    <property type="match status" value="1"/>
</dbReference>
<keyword evidence="1" id="KW-1015">Disulfide bond</keyword>
<feature type="disulfide bond" evidence="1">
    <location>
        <begin position="1192"/>
        <end position="1201"/>
    </location>
</feature>
<dbReference type="FunFam" id="2.60.40.10:FF:002578">
    <property type="match status" value="2"/>
</dbReference>
<feature type="transmembrane region" description="Helical" evidence="3">
    <location>
        <begin position="1461"/>
        <end position="1483"/>
    </location>
</feature>
<dbReference type="Pfam" id="PF01833">
    <property type="entry name" value="TIG"/>
    <property type="match status" value="3"/>
</dbReference>
<keyword evidence="3" id="KW-0472">Membrane</keyword>
<dbReference type="FunCoup" id="F0ZVW1">
    <property type="interactions" value="373"/>
</dbReference>
<dbReference type="InterPro" id="IPR002049">
    <property type="entry name" value="LE_dom"/>
</dbReference>
<dbReference type="Gene3D" id="2.60.40.10">
    <property type="entry name" value="Immunoglobulins"/>
    <property type="match status" value="3"/>
</dbReference>
<dbReference type="InParanoid" id="F0ZVW1"/>
<proteinExistence type="predicted"/>
<evidence type="ECO:0000256" key="3">
    <source>
        <dbReference type="SAM" id="Phobius"/>
    </source>
</evidence>
<dbReference type="PROSITE" id="PS00022">
    <property type="entry name" value="EGF_1"/>
    <property type="match status" value="1"/>
</dbReference>
<gene>
    <name evidence="6" type="ORF">DICPUDRAFT_99067</name>
</gene>
<dbReference type="CDD" id="cd00603">
    <property type="entry name" value="IPT_PCSR"/>
    <property type="match status" value="3"/>
</dbReference>
<keyword evidence="4" id="KW-0732">Signal</keyword>
<dbReference type="SUPFAM" id="SSF56436">
    <property type="entry name" value="C-type lectin-like"/>
    <property type="match status" value="1"/>
</dbReference>
<evidence type="ECO:0000313" key="6">
    <source>
        <dbReference type="EMBL" id="EGC31914.1"/>
    </source>
</evidence>
<feature type="signal peptide" evidence="4">
    <location>
        <begin position="1"/>
        <end position="22"/>
    </location>
</feature>
<dbReference type="OMA" id="EWEGIDC"/>
<dbReference type="RefSeq" id="XP_003291551.1">
    <property type="nucleotide sequence ID" value="XM_003291503.1"/>
</dbReference>
<dbReference type="InterPro" id="IPR002909">
    <property type="entry name" value="IPT_dom"/>
</dbReference>
<dbReference type="Proteomes" id="UP000001064">
    <property type="component" value="Unassembled WGS sequence"/>
</dbReference>
<feature type="compositionally biased region" description="Low complexity" evidence="2">
    <location>
        <begin position="1208"/>
        <end position="1218"/>
    </location>
</feature>
<dbReference type="SUPFAM" id="SSF81296">
    <property type="entry name" value="E set domains"/>
    <property type="match status" value="1"/>
</dbReference>
<evidence type="ECO:0000256" key="1">
    <source>
        <dbReference type="PROSITE-ProRule" id="PRU00076"/>
    </source>
</evidence>
<dbReference type="VEuPathDB" id="AmoebaDB:DICPUDRAFT_99067"/>
<feature type="region of interest" description="Disordered" evidence="2">
    <location>
        <begin position="1207"/>
        <end position="1228"/>
    </location>
</feature>
<dbReference type="Pfam" id="PF22933">
    <property type="entry name" value="ComC_SSD"/>
    <property type="match status" value="1"/>
</dbReference>